<dbReference type="EMBL" id="JASHIF010000027">
    <property type="protein sequence ID" value="MDI9862273.1"/>
    <property type="molecule type" value="Genomic_DNA"/>
</dbReference>
<gene>
    <name evidence="1" type="ORF">QM524_23825</name>
</gene>
<accession>A0ABT6YGP7</accession>
<evidence type="ECO:0000313" key="2">
    <source>
        <dbReference type="Proteomes" id="UP001236507"/>
    </source>
</evidence>
<organism evidence="1 2">
    <name type="scientific">Flectobacillus roseus</name>
    <dbReference type="NCBI Taxonomy" id="502259"/>
    <lineage>
        <taxon>Bacteria</taxon>
        <taxon>Pseudomonadati</taxon>
        <taxon>Bacteroidota</taxon>
        <taxon>Cytophagia</taxon>
        <taxon>Cytophagales</taxon>
        <taxon>Flectobacillaceae</taxon>
        <taxon>Flectobacillus</taxon>
    </lineage>
</organism>
<comment type="caution">
    <text evidence="1">The sequence shown here is derived from an EMBL/GenBank/DDBJ whole genome shotgun (WGS) entry which is preliminary data.</text>
</comment>
<dbReference type="Proteomes" id="UP001236507">
    <property type="component" value="Unassembled WGS sequence"/>
</dbReference>
<evidence type="ECO:0000313" key="1">
    <source>
        <dbReference type="EMBL" id="MDI9862273.1"/>
    </source>
</evidence>
<proteinExistence type="predicted"/>
<protein>
    <submittedName>
        <fullName evidence="1">Uncharacterized protein</fullName>
    </submittedName>
</protein>
<name>A0ABT6YGP7_9BACT</name>
<reference evidence="1 2" key="1">
    <citation type="submission" date="2023-05" db="EMBL/GenBank/DDBJ databases">
        <title>Novel species of genus Flectobacillus isolated from stream in China.</title>
        <authorList>
            <person name="Lu H."/>
        </authorList>
    </citation>
    <scope>NUCLEOTIDE SEQUENCE [LARGE SCALE GENOMIC DNA]</scope>
    <source>
        <strain evidence="1 2">KCTC 42575</strain>
    </source>
</reference>
<keyword evidence="2" id="KW-1185">Reference proteome</keyword>
<sequence length="123" mass="14220">MGVGHILVNIDKKQLIDFYRVDTGTKLRELSGNTVASTIVTYYLISNIGDQISFINDVESSFIICGKKYQVDFFTNFQNVTEIIIEELIEQGIIQDEGSLWIDKEENLYYRDLKNIWNSNVKD</sequence>
<dbReference type="RefSeq" id="WP_283346541.1">
    <property type="nucleotide sequence ID" value="NZ_JASHIF010000027.1"/>
</dbReference>